<dbReference type="Proteomes" id="UP001058074">
    <property type="component" value="Unassembled WGS sequence"/>
</dbReference>
<gene>
    <name evidence="1" type="ORF">rsdtw13_05970</name>
</gene>
<proteinExistence type="predicted"/>
<evidence type="ECO:0000313" key="1">
    <source>
        <dbReference type="EMBL" id="GKX65339.1"/>
    </source>
</evidence>
<comment type="caution">
    <text evidence="1">The sequence shown here is derived from an EMBL/GenBank/DDBJ whole genome shotgun (WGS) entry which is preliminary data.</text>
</comment>
<evidence type="ECO:0000313" key="2">
    <source>
        <dbReference type="Proteomes" id="UP001058074"/>
    </source>
</evidence>
<protein>
    <submittedName>
        <fullName evidence="1">Chemotaxis protein</fullName>
    </submittedName>
</protein>
<dbReference type="EMBL" id="BROD01000001">
    <property type="protein sequence ID" value="GKX65339.1"/>
    <property type="molecule type" value="Genomic_DNA"/>
</dbReference>
<accession>A0ACB5R826</accession>
<reference evidence="1" key="1">
    <citation type="journal article" date="2025" name="Int. J. Syst. Evol. Microbiol.">
        <title>Inconstantimicrobium mannanitabidum sp. nov., a novel member of the family Clostridiaceae isolated from anoxic soil under the treatment of reductive soil disinfestation.</title>
        <authorList>
            <person name="Ueki A."/>
            <person name="Tonouchi A."/>
            <person name="Honma S."/>
            <person name="Kaku N."/>
            <person name="Ueki K."/>
        </authorList>
    </citation>
    <scope>NUCLEOTIDE SEQUENCE</scope>
    <source>
        <strain evidence="1">TW13</strain>
    </source>
</reference>
<name>A0ACB5R826_9CLOT</name>
<keyword evidence="2" id="KW-1185">Reference proteome</keyword>
<sequence length="494" mass="54277">MSTETSIKYDVKKAHLLNIFIVVLLSIFLTIVSFISTSVGMTSLAESVVVWIILALIYFVHINDNIKAIIYAAVPLAISGSMFFMNGASQVGNNVLMIVSIAMIALYFNNKLVAIYQVLVNLLLIVQYVTYGSRLLIDNNGNIWTLIYVLICVNSILCLLFFLTKWGRALVDAAVAKEKVSMELSEKLNVSMEQIKTSINVVNSTIDDFDRDIDSSKEAISNLNIAIQEMASGVSEQSGSLSSINEKMQFASKNIVQNTEISNKVKNEAKNVTEKVTVGSANIEEMNSQMDIIYKAVNTSYITVNELQSSIVEINNFLAGITDIAEQTNMLALNAAIEAARAGEQGKGFAVVADEVRMLAEQSSTTVEDINNIINKINEKTKVAVDEVKLGDEAVEVGKQLISKVSESFVLFQKSFEMTNRLMEEAASISEETSSEFMQMLEKIHSVAEISATQAATIEEISATVENTHNDINMISNSVNEIKTLSNDLEKMAQ</sequence>
<organism evidence="1 2">
    <name type="scientific">Inconstantimicrobium mannanitabidum</name>
    <dbReference type="NCBI Taxonomy" id="1604901"/>
    <lineage>
        <taxon>Bacteria</taxon>
        <taxon>Bacillati</taxon>
        <taxon>Bacillota</taxon>
        <taxon>Clostridia</taxon>
        <taxon>Eubacteriales</taxon>
        <taxon>Clostridiaceae</taxon>
        <taxon>Inconstantimicrobium</taxon>
    </lineage>
</organism>